<feature type="transmembrane region" description="Helical" evidence="2">
    <location>
        <begin position="125"/>
        <end position="149"/>
    </location>
</feature>
<gene>
    <name evidence="3" type="ORF">Aargi30884_07750</name>
</gene>
<evidence type="ECO:0000256" key="1">
    <source>
        <dbReference type="SAM" id="MobiDB-lite"/>
    </source>
</evidence>
<dbReference type="InterPro" id="IPR010982">
    <property type="entry name" value="Lambda_DNA-bd_dom_sf"/>
</dbReference>
<keyword evidence="2" id="KW-0472">Membrane</keyword>
<dbReference type="AlphaFoldDB" id="A0A6N4TID5"/>
<name>A0A6N4TID5_9FIRM</name>
<dbReference type="Pfam" id="PF13413">
    <property type="entry name" value="HTH_25"/>
    <property type="match status" value="1"/>
</dbReference>
<evidence type="ECO:0000313" key="4">
    <source>
        <dbReference type="Proteomes" id="UP000464754"/>
    </source>
</evidence>
<keyword evidence="4" id="KW-1185">Reference proteome</keyword>
<reference evidence="4" key="1">
    <citation type="submission" date="2019-05" db="EMBL/GenBank/DDBJ databases">
        <title>Complete genome sequencing of Absiella argi strain JCM 30884.</title>
        <authorList>
            <person name="Sakamoto M."/>
            <person name="Murakami T."/>
            <person name="Mori H."/>
        </authorList>
    </citation>
    <scope>NUCLEOTIDE SEQUENCE [LARGE SCALE GENOMIC DNA]</scope>
    <source>
        <strain evidence="4">JCM 30884</strain>
    </source>
</reference>
<evidence type="ECO:0008006" key="5">
    <source>
        <dbReference type="Google" id="ProtNLM"/>
    </source>
</evidence>
<feature type="compositionally biased region" description="Polar residues" evidence="1">
    <location>
        <begin position="177"/>
        <end position="187"/>
    </location>
</feature>
<accession>A0A6N4TID5</accession>
<dbReference type="InterPro" id="IPR050400">
    <property type="entry name" value="Bact_Cytoskel_RodZ"/>
</dbReference>
<organism evidence="3 4">
    <name type="scientific">Amedibacterium intestinale</name>
    <dbReference type="NCBI Taxonomy" id="2583452"/>
    <lineage>
        <taxon>Bacteria</taxon>
        <taxon>Bacillati</taxon>
        <taxon>Bacillota</taxon>
        <taxon>Erysipelotrichia</taxon>
        <taxon>Erysipelotrichales</taxon>
        <taxon>Erysipelotrichaceae</taxon>
        <taxon>Amedibacterium</taxon>
    </lineage>
</organism>
<dbReference type="PANTHER" id="PTHR34475">
    <property type="match status" value="1"/>
</dbReference>
<feature type="region of interest" description="Disordered" evidence="1">
    <location>
        <begin position="158"/>
        <end position="193"/>
    </location>
</feature>
<keyword evidence="2" id="KW-0812">Transmembrane</keyword>
<dbReference type="Proteomes" id="UP000464754">
    <property type="component" value="Chromosome"/>
</dbReference>
<evidence type="ECO:0000256" key="2">
    <source>
        <dbReference type="SAM" id="Phobius"/>
    </source>
</evidence>
<proteinExistence type="predicted"/>
<dbReference type="InterPro" id="IPR001387">
    <property type="entry name" value="Cro/C1-type_HTH"/>
</dbReference>
<protein>
    <recommendedName>
        <fullName evidence="5">HTH cro/C1-type domain-containing protein</fullName>
    </recommendedName>
</protein>
<dbReference type="Gene3D" id="1.10.260.40">
    <property type="entry name" value="lambda repressor-like DNA-binding domains"/>
    <property type="match status" value="1"/>
</dbReference>
<dbReference type="GO" id="GO:0003677">
    <property type="term" value="F:DNA binding"/>
    <property type="evidence" value="ECO:0007669"/>
    <property type="project" value="InterPro"/>
</dbReference>
<dbReference type="EMBL" id="AP019695">
    <property type="protein sequence ID" value="BBK21872.1"/>
    <property type="molecule type" value="Genomic_DNA"/>
</dbReference>
<dbReference type="RefSeq" id="WP_115715031.1">
    <property type="nucleotide sequence ID" value="NZ_AP019695.1"/>
</dbReference>
<evidence type="ECO:0000313" key="3">
    <source>
        <dbReference type="EMBL" id="BBK21872.1"/>
    </source>
</evidence>
<keyword evidence="2" id="KW-1133">Transmembrane helix</keyword>
<dbReference type="KEGG" id="aarg:Aargi30884_07750"/>
<dbReference type="CDD" id="cd00093">
    <property type="entry name" value="HTH_XRE"/>
    <property type="match status" value="1"/>
</dbReference>
<dbReference type="PANTHER" id="PTHR34475:SF1">
    <property type="entry name" value="CYTOSKELETON PROTEIN RODZ"/>
    <property type="match status" value="1"/>
</dbReference>
<dbReference type="SUPFAM" id="SSF47413">
    <property type="entry name" value="lambda repressor-like DNA-binding domains"/>
    <property type="match status" value="1"/>
</dbReference>
<sequence>MENIGKMLKEKRLELGLSIDDISEKTRLTPKHVKALEEGDMSFFHEDLSYLRFFVKSYCEAVNIDFEDVKDELRESIDDYTTTFLNKAELTHQEIEKNVSRSERLSRVQSSDTGRRSLRIQKPDVSLVSLVAIIGVVAIIILFAFVIFLKTGNKNDDLSQKQPVAPIQNEVGENVTEENSNKPSSDNSGEKEEMEIVAGDDATHFFLTNVKDGDKLKVDTAFNGSNSGYSVTIINDGNEEVRNNEVYNMGQTASTEVEVKKGTKINVYVGCMYQTEIKINDKVVKLDSSVNPSTWTGSCTSYTFEFTVGDQNESSK</sequence>